<feature type="transmembrane region" description="Helical" evidence="4">
    <location>
        <begin position="274"/>
        <end position="293"/>
    </location>
</feature>
<dbReference type="PANTHER" id="PTHR24221:SF648">
    <property type="entry name" value="ABC-TYPE TRANSPORTER ATR1"/>
    <property type="match status" value="1"/>
</dbReference>
<keyword evidence="4" id="KW-0812">Transmembrane</keyword>
<dbReference type="GO" id="GO:0005524">
    <property type="term" value="F:ATP binding"/>
    <property type="evidence" value="ECO:0007669"/>
    <property type="project" value="UniProtKB-KW"/>
</dbReference>
<reference evidence="6" key="1">
    <citation type="journal article" date="2021" name="Nat. Commun.">
        <title>Genetic determinants of endophytism in the Arabidopsis root mycobiome.</title>
        <authorList>
            <person name="Mesny F."/>
            <person name="Miyauchi S."/>
            <person name="Thiergart T."/>
            <person name="Pickel B."/>
            <person name="Atanasova L."/>
            <person name="Karlsson M."/>
            <person name="Huettel B."/>
            <person name="Barry K.W."/>
            <person name="Haridas S."/>
            <person name="Chen C."/>
            <person name="Bauer D."/>
            <person name="Andreopoulos W."/>
            <person name="Pangilinan J."/>
            <person name="LaButti K."/>
            <person name="Riley R."/>
            <person name="Lipzen A."/>
            <person name="Clum A."/>
            <person name="Drula E."/>
            <person name="Henrissat B."/>
            <person name="Kohler A."/>
            <person name="Grigoriev I.V."/>
            <person name="Martin F.M."/>
            <person name="Hacquard S."/>
        </authorList>
    </citation>
    <scope>NUCLEOTIDE SEQUENCE</scope>
    <source>
        <strain evidence="6">MPI-CAGE-AT-0016</strain>
    </source>
</reference>
<dbReference type="InterPro" id="IPR003593">
    <property type="entry name" value="AAA+_ATPase"/>
</dbReference>
<dbReference type="Gene3D" id="3.40.50.300">
    <property type="entry name" value="P-loop containing nucleotide triphosphate hydrolases"/>
    <property type="match status" value="1"/>
</dbReference>
<feature type="transmembrane region" description="Helical" evidence="4">
    <location>
        <begin position="305"/>
        <end position="321"/>
    </location>
</feature>
<evidence type="ECO:0000313" key="7">
    <source>
        <dbReference type="Proteomes" id="UP000813385"/>
    </source>
</evidence>
<feature type="transmembrane region" description="Helical" evidence="4">
    <location>
        <begin position="157"/>
        <end position="179"/>
    </location>
</feature>
<organism evidence="6 7">
    <name type="scientific">Plectosphaerella cucumerina</name>
    <dbReference type="NCBI Taxonomy" id="40658"/>
    <lineage>
        <taxon>Eukaryota</taxon>
        <taxon>Fungi</taxon>
        <taxon>Dikarya</taxon>
        <taxon>Ascomycota</taxon>
        <taxon>Pezizomycotina</taxon>
        <taxon>Sordariomycetes</taxon>
        <taxon>Hypocreomycetidae</taxon>
        <taxon>Glomerellales</taxon>
        <taxon>Plectosphaerellaceae</taxon>
        <taxon>Plectosphaerella</taxon>
    </lineage>
</organism>
<dbReference type="GO" id="GO:0016020">
    <property type="term" value="C:membrane"/>
    <property type="evidence" value="ECO:0007669"/>
    <property type="project" value="TreeGrafter"/>
</dbReference>
<name>A0A8K0X4Q7_9PEZI</name>
<feature type="transmembrane region" description="Helical" evidence="4">
    <location>
        <begin position="127"/>
        <end position="145"/>
    </location>
</feature>
<proteinExistence type="predicted"/>
<gene>
    <name evidence="6" type="ORF">B0T11DRAFT_294910</name>
</gene>
<dbReference type="PANTHER" id="PTHR24221">
    <property type="entry name" value="ATP-BINDING CASSETTE SUB-FAMILY B"/>
    <property type="match status" value="1"/>
</dbReference>
<feature type="transmembrane region" description="Helical" evidence="4">
    <location>
        <begin position="460"/>
        <end position="483"/>
    </location>
</feature>
<evidence type="ECO:0000256" key="4">
    <source>
        <dbReference type="SAM" id="Phobius"/>
    </source>
</evidence>
<evidence type="ECO:0000259" key="5">
    <source>
        <dbReference type="PROSITE" id="PS50893"/>
    </source>
</evidence>
<keyword evidence="4" id="KW-1133">Transmembrane helix</keyword>
<dbReference type="InterPro" id="IPR027417">
    <property type="entry name" value="P-loop_NTPase"/>
</dbReference>
<evidence type="ECO:0000256" key="1">
    <source>
        <dbReference type="ARBA" id="ARBA00022741"/>
    </source>
</evidence>
<dbReference type="InterPro" id="IPR039421">
    <property type="entry name" value="Type_1_exporter"/>
</dbReference>
<dbReference type="EMBL" id="JAGPXD010000002">
    <property type="protein sequence ID" value="KAH7367048.1"/>
    <property type="molecule type" value="Genomic_DNA"/>
</dbReference>
<keyword evidence="7" id="KW-1185">Reference proteome</keyword>
<keyword evidence="2" id="KW-0067">ATP-binding</keyword>
<evidence type="ECO:0000256" key="2">
    <source>
        <dbReference type="ARBA" id="ARBA00022840"/>
    </source>
</evidence>
<feature type="transmembrane region" description="Helical" evidence="4">
    <location>
        <begin position="6"/>
        <end position="27"/>
    </location>
</feature>
<feature type="compositionally biased region" description="Low complexity" evidence="3">
    <location>
        <begin position="1063"/>
        <end position="1081"/>
    </location>
</feature>
<evidence type="ECO:0000256" key="3">
    <source>
        <dbReference type="SAM" id="MobiDB-lite"/>
    </source>
</evidence>
<feature type="domain" description="ABC transporter" evidence="5">
    <location>
        <begin position="550"/>
        <end position="784"/>
    </location>
</feature>
<feature type="transmembrane region" description="Helical" evidence="4">
    <location>
        <begin position="376"/>
        <end position="398"/>
    </location>
</feature>
<dbReference type="OrthoDB" id="6593433at2759"/>
<feature type="compositionally biased region" description="Low complexity" evidence="3">
    <location>
        <begin position="1003"/>
        <end position="1020"/>
    </location>
</feature>
<feature type="transmembrane region" description="Helical" evidence="4">
    <location>
        <begin position="96"/>
        <end position="115"/>
    </location>
</feature>
<feature type="compositionally biased region" description="Basic and acidic residues" evidence="3">
    <location>
        <begin position="919"/>
        <end position="928"/>
    </location>
</feature>
<protein>
    <recommendedName>
        <fullName evidence="5">ABC transporter domain-containing protein</fullName>
    </recommendedName>
</protein>
<dbReference type="Pfam" id="PF00005">
    <property type="entry name" value="ABC_tran"/>
    <property type="match status" value="1"/>
</dbReference>
<dbReference type="Proteomes" id="UP000813385">
    <property type="component" value="Unassembled WGS sequence"/>
</dbReference>
<dbReference type="GO" id="GO:0016887">
    <property type="term" value="F:ATP hydrolysis activity"/>
    <property type="evidence" value="ECO:0007669"/>
    <property type="project" value="InterPro"/>
</dbReference>
<feature type="transmembrane region" description="Helical" evidence="4">
    <location>
        <begin position="404"/>
        <end position="425"/>
    </location>
</feature>
<keyword evidence="4" id="KW-0472">Membrane</keyword>
<accession>A0A8K0X4Q7</accession>
<dbReference type="InterPro" id="IPR003439">
    <property type="entry name" value="ABC_transporter-like_ATP-bd"/>
</dbReference>
<dbReference type="SUPFAM" id="SSF52540">
    <property type="entry name" value="P-loop containing nucleoside triphosphate hydrolases"/>
    <property type="match status" value="1"/>
</dbReference>
<evidence type="ECO:0000313" key="6">
    <source>
        <dbReference type="EMBL" id="KAH7367048.1"/>
    </source>
</evidence>
<dbReference type="SMART" id="SM00382">
    <property type="entry name" value="AAA"/>
    <property type="match status" value="1"/>
</dbReference>
<keyword evidence="1" id="KW-0547">Nucleotide-binding</keyword>
<comment type="caution">
    <text evidence="6">The sequence shown here is derived from an EMBL/GenBank/DDBJ whole genome shotgun (WGS) entry which is preliminary data.</text>
</comment>
<feature type="region of interest" description="Disordered" evidence="3">
    <location>
        <begin position="853"/>
        <end position="1128"/>
    </location>
</feature>
<dbReference type="AlphaFoldDB" id="A0A8K0X4Q7"/>
<dbReference type="PROSITE" id="PS50893">
    <property type="entry name" value="ABC_TRANSPORTER_2"/>
    <property type="match status" value="1"/>
</dbReference>
<sequence length="1128" mass="125426">MATFDFLAKLSLAYTLCLLVYSILAGINEYRSTVKQLKDKTFVDSVTAYYRRFTHRSFAGYLPHLFALTYLTECLFVLVSGVFFPTHSPVNEYSTSYLACALNFFFSAYWRPIISSRGLTEYTTLRLAWYSVATAEFIIMLAILSDMDDLPLRFGQLVFAALRVGCVHTAAALHLLGALQRRWSRNPHDEEHQSLLFPGARRSPHVPNRRTARRHPRRVDDDSNLISKLSVPLHDPSHRMTYIARSEELLNVVFPPPKFVPVGSKFQFRGTQKLRIALSALTMLVISLVGLILDSAIQGYVFRTWMYLSLFCLTFMVRYIVEKVRERKDELASRAQWQYLENRLPVAAGIFNQQQYPDHHITSSSAADIFANVAKLYLAITPMAVELTVFPIWLSVLFEPAQGLIMFLTVALSLYFTALGFFRAVKFQRAAKRDLLNFHDGRQAHHFYANDWRHSILDNLGMATLMTGFIISASLAVVTVQALQAKLDSLMVLFLIWEYLGRNTKYISDYCKKFADDLTAAERLMNWMRDSRPVVNRHGARPLRLIDGTITFDHVSLRGFGNKHILHDLCLEFPGGSIVAVVGKSGAGKSALLKMLARTIDATDGVIRIDGQDIRDVRLEGYCERVKLMPQEPIAIGETVLSTIKSSTSLVAPSEVEFACKLAHIYDEILDFPNGFFTRLGEQNFQVSRGQQQRLGIAHMYLQHPDIFLMDNPTASLSDDMEAKVWGALTREFGKRTVVVVTSHPSVVQSADHVVFLTRGKVAAQGTHNDLLTENSETVYRSGSHEAIASGVNRSVSPKLQQLRQRSNLNPDAPEFTPRNKAIFPIYNQPAVQSPLALSPVLYESDTPLRARVPRNTPVAADTEVYRPAADSSSPTEATLHTGIDRNRKTSTATSSGAKRGAVWDDSSDDDDVLYMKPYKRDRERTDVTQDEPQVVIRYPRSSPVRFDSKSEAAGHSDSCGESSDGKTGGHNAAVQASSSSEPQSPRRISAPASTLPPPPKTIPTILSCPDTEAPITPTEPTAPKPPSAPVITNDSEKKELPPLRRTPPASRAIAQPESKESQPVVKAATPPVAPAKQATQPDKEEGKGAQCGPPKKMTQQQRGRGRGRGYRGSHRGRGRQLLTSGGN</sequence>
<dbReference type="GO" id="GO:0042626">
    <property type="term" value="F:ATPase-coupled transmembrane transporter activity"/>
    <property type="evidence" value="ECO:0007669"/>
    <property type="project" value="TreeGrafter"/>
</dbReference>
<feature type="transmembrane region" description="Helical" evidence="4">
    <location>
        <begin position="61"/>
        <end position="84"/>
    </location>
</feature>
<feature type="compositionally biased region" description="Basic residues" evidence="3">
    <location>
        <begin position="1104"/>
        <end position="1119"/>
    </location>
</feature>
<feature type="compositionally biased region" description="Polar residues" evidence="3">
    <location>
        <begin position="975"/>
        <end position="984"/>
    </location>
</feature>